<evidence type="ECO:0000256" key="1">
    <source>
        <dbReference type="ARBA" id="ARBA00007812"/>
    </source>
</evidence>
<evidence type="ECO:0000256" key="3">
    <source>
        <dbReference type="RuleBase" id="RU362132"/>
    </source>
</evidence>
<dbReference type="GO" id="GO:0009099">
    <property type="term" value="P:L-valine biosynthetic process"/>
    <property type="evidence" value="ECO:0007669"/>
    <property type="project" value="TreeGrafter"/>
</dbReference>
<dbReference type="InterPro" id="IPR045229">
    <property type="entry name" value="TPP_enz"/>
</dbReference>
<evidence type="ECO:0000259" key="5">
    <source>
        <dbReference type="Pfam" id="PF02775"/>
    </source>
</evidence>
<accession>A0A855MEE5</accession>
<gene>
    <name evidence="7" type="ORF">F131LOC_03435</name>
</gene>
<protein>
    <submittedName>
        <fullName evidence="7">Acetolactate synthase 2 catalytic subunit</fullName>
        <ecNumber evidence="7">2.2.1.6</ecNumber>
    </submittedName>
</protein>
<dbReference type="EMBL" id="PDVW01000024">
    <property type="protein sequence ID" value="POY48764.1"/>
    <property type="molecule type" value="Genomic_DNA"/>
</dbReference>
<evidence type="ECO:0000259" key="4">
    <source>
        <dbReference type="Pfam" id="PF00205"/>
    </source>
</evidence>
<dbReference type="GO" id="GO:0050660">
    <property type="term" value="F:flavin adenine dinucleotide binding"/>
    <property type="evidence" value="ECO:0007669"/>
    <property type="project" value="TreeGrafter"/>
</dbReference>
<organism evidence="7">
    <name type="scientific">Pectobacterium versatile</name>
    <dbReference type="NCBI Taxonomy" id="2488639"/>
    <lineage>
        <taxon>Bacteria</taxon>
        <taxon>Pseudomonadati</taxon>
        <taxon>Pseudomonadota</taxon>
        <taxon>Gammaproteobacteria</taxon>
        <taxon>Enterobacterales</taxon>
        <taxon>Pectobacteriaceae</taxon>
        <taxon>Pectobacterium</taxon>
    </lineage>
</organism>
<dbReference type="GO" id="GO:0005948">
    <property type="term" value="C:acetolactate synthase complex"/>
    <property type="evidence" value="ECO:0007669"/>
    <property type="project" value="TreeGrafter"/>
</dbReference>
<dbReference type="EC" id="2.2.1.6" evidence="7"/>
<dbReference type="PANTHER" id="PTHR18968:SF13">
    <property type="entry name" value="ACETOLACTATE SYNTHASE CATALYTIC SUBUNIT, MITOCHONDRIAL"/>
    <property type="match status" value="1"/>
</dbReference>
<feature type="domain" description="Thiamine pyrophosphate enzyme N-terminal TPP-binding" evidence="6">
    <location>
        <begin position="59"/>
        <end position="171"/>
    </location>
</feature>
<dbReference type="InterPro" id="IPR011766">
    <property type="entry name" value="TPP_enzyme_TPP-bd"/>
</dbReference>
<dbReference type="SUPFAM" id="SSF52467">
    <property type="entry name" value="DHS-like NAD/FAD-binding domain"/>
    <property type="match status" value="1"/>
</dbReference>
<feature type="domain" description="Thiamine pyrophosphate enzyme central" evidence="4">
    <location>
        <begin position="262"/>
        <end position="349"/>
    </location>
</feature>
<dbReference type="Pfam" id="PF02776">
    <property type="entry name" value="TPP_enzyme_N"/>
    <property type="match status" value="1"/>
</dbReference>
<dbReference type="Gene3D" id="3.40.50.970">
    <property type="match status" value="2"/>
</dbReference>
<dbReference type="Gene3D" id="3.40.50.1220">
    <property type="entry name" value="TPP-binding domain"/>
    <property type="match status" value="1"/>
</dbReference>
<reference evidence="7" key="1">
    <citation type="submission" date="2017-12" db="EMBL/GenBank/DDBJ databases">
        <title>First report on the novel genomospecies/subspecies of Pectobacterium carotovorum in Russia.</title>
        <authorList>
            <person name="Shirshikov F.V."/>
            <person name="Miroshnikov K."/>
            <person name="Toshakov S.V."/>
            <person name="Kabanova A.P."/>
            <person name="Barannik A.P."/>
            <person name="Shneider M."/>
            <person name="Ignatov A.N."/>
            <person name="Miroshnikov K.A."/>
        </authorList>
    </citation>
    <scope>NUCLEOTIDE SEQUENCE [LARGE SCALE GENOMIC DNA]</scope>
    <source>
        <strain evidence="7">F131</strain>
    </source>
</reference>
<dbReference type="GO" id="GO:0030976">
    <property type="term" value="F:thiamine pyrophosphate binding"/>
    <property type="evidence" value="ECO:0007669"/>
    <property type="project" value="InterPro"/>
</dbReference>
<dbReference type="GO" id="GO:0003984">
    <property type="term" value="F:acetolactate synthase activity"/>
    <property type="evidence" value="ECO:0007669"/>
    <property type="project" value="UniProtKB-EC"/>
</dbReference>
<keyword evidence="2 3" id="KW-0786">Thiamine pyrophosphate</keyword>
<comment type="caution">
    <text evidence="7">The sequence shown here is derived from an EMBL/GenBank/DDBJ whole genome shotgun (WGS) entry which is preliminary data.</text>
</comment>
<dbReference type="SUPFAM" id="SSF52518">
    <property type="entry name" value="Thiamin diphosphate-binding fold (THDP-binding)"/>
    <property type="match status" value="2"/>
</dbReference>
<evidence type="ECO:0000259" key="6">
    <source>
        <dbReference type="Pfam" id="PF02776"/>
    </source>
</evidence>
<keyword evidence="7" id="KW-0808">Transferase</keyword>
<comment type="similarity">
    <text evidence="1 3">Belongs to the TPP enzyme family.</text>
</comment>
<proteinExistence type="inferred from homology"/>
<dbReference type="InterPro" id="IPR012001">
    <property type="entry name" value="Thiamin_PyroP_enz_TPP-bd_dom"/>
</dbReference>
<evidence type="ECO:0000313" key="7">
    <source>
        <dbReference type="EMBL" id="POY48764.1"/>
    </source>
</evidence>
<dbReference type="AlphaFoldDB" id="A0A855MEE5"/>
<dbReference type="InterPro" id="IPR029061">
    <property type="entry name" value="THDP-binding"/>
</dbReference>
<dbReference type="Pfam" id="PF00205">
    <property type="entry name" value="TPP_enzyme_M"/>
    <property type="match status" value="1"/>
</dbReference>
<dbReference type="PANTHER" id="PTHR18968">
    <property type="entry name" value="THIAMINE PYROPHOSPHATE ENZYMES"/>
    <property type="match status" value="1"/>
</dbReference>
<name>A0A855MEE5_9GAMM</name>
<sequence length="621" mass="67293">MKRKSITANTASQHHDSVCFLFVRNVLHSNANYAYAMVYDPLTEDGMRHPAFNDVKSNGYSRLFDFLSEAGVMLYTGVTGGGVIHFVKGIHPVDWSAQDKTGFLTLGEYSAGFVPLGYYLASGRLAAAVATTGAATKLLGCGLSDAKLHDIPAVYLVALSGKDTEGLLPLQDTWEHGSNIVQQLRAELPDSVFVLDDPQTINEKLRLAAAQLNNAKPVVLVLVHHALIEATGVNSLPPDSRPASACSDLGDVVDRFRQAVRGKRVVMLVGEEMARYPNAPALTTQLAVHLRAATVWTINGANAVSRENPYGYGYIGFGGNDCATTLYASLNNNDVLLILGASPDEYSVNLQPFTAGETFYLSNITQAYGQIEGGFQHRALGHYHHIHGPLDQSLRRLIAVAEACPFANTGAEPAPQNLNHHAFSSPRQGYANMVALYQRLDSWWPADSVGFDDVCLAYKDRQFVTQRPHPHIRFYSFYRGSAMGGAFGAAVGAKLALSEHAVFLFTGDGCFRLFSGALGEVRELGIVIFLLNNESLGIVAQGLPKILPEVVPEYYHAGVCSLDYCAIARACGWDAEKLQPDLANLEDVLVRAGEIGRPSLLVEVPVDAHQLLGSNPRLRNL</sequence>
<dbReference type="InterPro" id="IPR029035">
    <property type="entry name" value="DHS-like_NAD/FAD-binding_dom"/>
</dbReference>
<evidence type="ECO:0000256" key="2">
    <source>
        <dbReference type="ARBA" id="ARBA00023052"/>
    </source>
</evidence>
<dbReference type="GO" id="GO:0009097">
    <property type="term" value="P:isoleucine biosynthetic process"/>
    <property type="evidence" value="ECO:0007669"/>
    <property type="project" value="TreeGrafter"/>
</dbReference>
<dbReference type="Pfam" id="PF02775">
    <property type="entry name" value="TPP_enzyme_C"/>
    <property type="match status" value="1"/>
</dbReference>
<feature type="domain" description="Thiamine pyrophosphate enzyme TPP-binding" evidence="5">
    <location>
        <begin position="476"/>
        <end position="601"/>
    </location>
</feature>
<dbReference type="GO" id="GO:0000287">
    <property type="term" value="F:magnesium ion binding"/>
    <property type="evidence" value="ECO:0007669"/>
    <property type="project" value="InterPro"/>
</dbReference>
<dbReference type="InterPro" id="IPR012000">
    <property type="entry name" value="Thiamin_PyroP_enz_cen_dom"/>
</dbReference>